<feature type="domain" description="AAA+ ATPase" evidence="10">
    <location>
        <begin position="142"/>
        <end position="280"/>
    </location>
</feature>
<evidence type="ECO:0000256" key="9">
    <source>
        <dbReference type="SAM" id="Phobius"/>
    </source>
</evidence>
<dbReference type="SUPFAM" id="SSF52540">
    <property type="entry name" value="P-loop containing nucleoside triphosphate hydrolases"/>
    <property type="match status" value="1"/>
</dbReference>
<dbReference type="GO" id="GO:0005741">
    <property type="term" value="C:mitochondrial outer membrane"/>
    <property type="evidence" value="ECO:0007669"/>
    <property type="project" value="UniProtKB-SubCell"/>
</dbReference>
<evidence type="ECO:0000256" key="5">
    <source>
        <dbReference type="ARBA" id="ARBA00023054"/>
    </source>
</evidence>
<feature type="transmembrane region" description="Helical" evidence="9">
    <location>
        <begin position="26"/>
        <end position="48"/>
    </location>
</feature>
<dbReference type="InterPro" id="IPR003960">
    <property type="entry name" value="ATPase_AAA_CS"/>
</dbReference>
<dbReference type="Gene3D" id="3.40.50.300">
    <property type="entry name" value="P-loop containing nucleotide triphosphate hydrolases"/>
    <property type="match status" value="1"/>
</dbReference>
<keyword evidence="2 7" id="KW-0547">Nucleotide-binding</keyword>
<feature type="coiled-coil region" evidence="8">
    <location>
        <begin position="52"/>
        <end position="79"/>
    </location>
</feature>
<dbReference type="PANTHER" id="PTHR45644">
    <property type="entry name" value="AAA ATPASE, PUTATIVE (AFU_ORTHOLOGUE AFUA_2G12920)-RELATED-RELATED"/>
    <property type="match status" value="1"/>
</dbReference>
<dbReference type="InterPro" id="IPR041569">
    <property type="entry name" value="AAA_lid_3"/>
</dbReference>
<dbReference type="InterPro" id="IPR051701">
    <property type="entry name" value="Mito_OM_Translocase_MSP1"/>
</dbReference>
<reference evidence="11 12" key="1">
    <citation type="submission" date="2022-07" db="EMBL/GenBank/DDBJ databases">
        <title>Genome-wide signatures of adaptation to extreme environments.</title>
        <authorList>
            <person name="Cho C.H."/>
            <person name="Yoon H.S."/>
        </authorList>
    </citation>
    <scope>NUCLEOTIDE SEQUENCE [LARGE SCALE GENOMIC DNA]</scope>
    <source>
        <strain evidence="11 12">108.79 E11</strain>
    </source>
</reference>
<keyword evidence="9" id="KW-1133">Transmembrane helix</keyword>
<evidence type="ECO:0000259" key="10">
    <source>
        <dbReference type="SMART" id="SM00382"/>
    </source>
</evidence>
<dbReference type="Pfam" id="PF17862">
    <property type="entry name" value="AAA_lid_3"/>
    <property type="match status" value="1"/>
</dbReference>
<comment type="subcellular location">
    <subcellularLocation>
        <location evidence="1">Mitochondrion outer membrane</location>
        <topology evidence="1">Single-pass membrane protein</topology>
    </subcellularLocation>
</comment>
<dbReference type="GO" id="GO:0016887">
    <property type="term" value="F:ATP hydrolysis activity"/>
    <property type="evidence" value="ECO:0007669"/>
    <property type="project" value="InterPro"/>
</dbReference>
<dbReference type="InterPro" id="IPR027417">
    <property type="entry name" value="P-loop_NTPase"/>
</dbReference>
<dbReference type="Pfam" id="PF00004">
    <property type="entry name" value="AAA"/>
    <property type="match status" value="1"/>
</dbReference>
<keyword evidence="9" id="KW-0812">Transmembrane</keyword>
<dbReference type="SMART" id="SM00382">
    <property type="entry name" value="AAA"/>
    <property type="match status" value="1"/>
</dbReference>
<keyword evidence="3" id="KW-1000">Mitochondrion outer membrane</keyword>
<dbReference type="FunFam" id="3.40.50.300:FF:001025">
    <property type="entry name" value="ATPase family, AAA domain-containing 2B"/>
    <property type="match status" value="1"/>
</dbReference>
<dbReference type="PROSITE" id="PS00674">
    <property type="entry name" value="AAA"/>
    <property type="match status" value="1"/>
</dbReference>
<keyword evidence="6" id="KW-0496">Mitochondrion</keyword>
<sequence length="438" mass="48874">MASSGAGGGNSSGNSQAGRLGLTFEAIFGELLAAALSLAVVFIGGNFLKNKLDPLHEQKKALRKKRQELSQRLRKLNSRAYNLDDLTSLEAVVAQELVLPDQLDADFSAIGGLKEIKESLEEAVLLPLLRPELFSSSCLLSPTKGVLLYGPPGTGKTLLVKALAKASRASFIPISPSTILSKWVGETNQLVHAIFSLAYKIQPCILFIDEIDSLFRERSAYDHEAYRDMKAEFMSLWDGLLSDPSAAVIVVGATNRPWDIDAAILRRMPRSFLVDYPTMAERKEILQVLLSEIVLEQDFDFDRIAEETPGLTGSDLKELCRVAAYQPIREALQQEKKWLARWKKQQQEGDMSTSDCLSIHSNECNISVRPLRTSDVLNAKETVVPTIWKSNSYREQCEKQYEASFTRDSQDELVSTFLHRLVSQMHTNDNSNYNNTQV</sequence>
<keyword evidence="4 7" id="KW-0067">ATP-binding</keyword>
<evidence type="ECO:0000313" key="12">
    <source>
        <dbReference type="Proteomes" id="UP001300502"/>
    </source>
</evidence>
<gene>
    <name evidence="11" type="ORF">GAYE_SCF38G5239</name>
</gene>
<dbReference type="Proteomes" id="UP001300502">
    <property type="component" value="Unassembled WGS sequence"/>
</dbReference>
<proteinExistence type="inferred from homology"/>
<evidence type="ECO:0000313" key="11">
    <source>
        <dbReference type="EMBL" id="KAK4527317.1"/>
    </source>
</evidence>
<dbReference type="InterPro" id="IPR003959">
    <property type="entry name" value="ATPase_AAA_core"/>
</dbReference>
<comment type="caution">
    <text evidence="11">The sequence shown here is derived from an EMBL/GenBank/DDBJ whole genome shotgun (WGS) entry which is preliminary data.</text>
</comment>
<dbReference type="PANTHER" id="PTHR45644:SF3">
    <property type="entry name" value="FI08533P-RELATED"/>
    <property type="match status" value="1"/>
</dbReference>
<protein>
    <recommendedName>
        <fullName evidence="10">AAA+ ATPase domain-containing protein</fullName>
    </recommendedName>
</protein>
<evidence type="ECO:0000256" key="4">
    <source>
        <dbReference type="ARBA" id="ARBA00022840"/>
    </source>
</evidence>
<comment type="similarity">
    <text evidence="7">Belongs to the AAA ATPase family.</text>
</comment>
<evidence type="ECO:0000256" key="8">
    <source>
        <dbReference type="SAM" id="Coils"/>
    </source>
</evidence>
<evidence type="ECO:0000256" key="3">
    <source>
        <dbReference type="ARBA" id="ARBA00022787"/>
    </source>
</evidence>
<evidence type="ECO:0000256" key="7">
    <source>
        <dbReference type="RuleBase" id="RU003651"/>
    </source>
</evidence>
<keyword evidence="12" id="KW-1185">Reference proteome</keyword>
<dbReference type="Gene3D" id="1.10.8.60">
    <property type="match status" value="1"/>
</dbReference>
<accession>A0AAV9IIQ2</accession>
<keyword evidence="5 8" id="KW-0175">Coiled coil</keyword>
<dbReference type="AlphaFoldDB" id="A0AAV9IIQ2"/>
<organism evidence="11 12">
    <name type="scientific">Galdieria yellowstonensis</name>
    <dbReference type="NCBI Taxonomy" id="3028027"/>
    <lineage>
        <taxon>Eukaryota</taxon>
        <taxon>Rhodophyta</taxon>
        <taxon>Bangiophyceae</taxon>
        <taxon>Galdieriales</taxon>
        <taxon>Galdieriaceae</taxon>
        <taxon>Galdieria</taxon>
    </lineage>
</organism>
<dbReference type="InterPro" id="IPR003593">
    <property type="entry name" value="AAA+_ATPase"/>
</dbReference>
<evidence type="ECO:0000256" key="2">
    <source>
        <dbReference type="ARBA" id="ARBA00022741"/>
    </source>
</evidence>
<dbReference type="EMBL" id="JANCYU010000050">
    <property type="protein sequence ID" value="KAK4527317.1"/>
    <property type="molecule type" value="Genomic_DNA"/>
</dbReference>
<name>A0AAV9IIQ2_9RHOD</name>
<evidence type="ECO:0000256" key="1">
    <source>
        <dbReference type="ARBA" id="ARBA00004572"/>
    </source>
</evidence>
<dbReference type="GO" id="GO:0005524">
    <property type="term" value="F:ATP binding"/>
    <property type="evidence" value="ECO:0007669"/>
    <property type="project" value="UniProtKB-KW"/>
</dbReference>
<keyword evidence="9" id="KW-0472">Membrane</keyword>
<evidence type="ECO:0000256" key="6">
    <source>
        <dbReference type="ARBA" id="ARBA00023128"/>
    </source>
</evidence>